<dbReference type="EMBL" id="KN847333">
    <property type="protein sequence ID" value="KIW46302.1"/>
    <property type="molecule type" value="Genomic_DNA"/>
</dbReference>
<evidence type="ECO:0000256" key="1">
    <source>
        <dbReference type="SAM" id="MobiDB-lite"/>
    </source>
</evidence>
<dbReference type="RefSeq" id="XP_016266518.1">
    <property type="nucleotide sequence ID" value="XM_016402621.1"/>
</dbReference>
<dbReference type="Proteomes" id="UP000053342">
    <property type="component" value="Unassembled WGS sequence"/>
</dbReference>
<gene>
    <name evidence="2" type="ORF">PV06_01981</name>
</gene>
<name>A0A0D2C8Y1_9EURO</name>
<keyword evidence="3" id="KW-1185">Reference proteome</keyword>
<sequence>MGHDSRSTTLERHYLEFACLRNLVGIGLGEGNEGQKTELTAEARYQSMNRLSQRQQDRATKPALINSPTPASRFEGSLSIRVLENRLRIHLCGSINALAAYKTSVKQFAYDRLRIIVQESKENKKKEAAMQKLNETMNKFSSPRKGHKRAKK</sequence>
<dbReference type="AlphaFoldDB" id="A0A0D2C8Y1"/>
<evidence type="ECO:0000313" key="3">
    <source>
        <dbReference type="Proteomes" id="UP000053342"/>
    </source>
</evidence>
<dbReference type="VEuPathDB" id="FungiDB:PV06_01981"/>
<organism evidence="2 3">
    <name type="scientific">Exophiala oligosperma</name>
    <dbReference type="NCBI Taxonomy" id="215243"/>
    <lineage>
        <taxon>Eukaryota</taxon>
        <taxon>Fungi</taxon>
        <taxon>Dikarya</taxon>
        <taxon>Ascomycota</taxon>
        <taxon>Pezizomycotina</taxon>
        <taxon>Eurotiomycetes</taxon>
        <taxon>Chaetothyriomycetidae</taxon>
        <taxon>Chaetothyriales</taxon>
        <taxon>Herpotrichiellaceae</taxon>
        <taxon>Exophiala</taxon>
    </lineage>
</organism>
<reference evidence="2 3" key="1">
    <citation type="submission" date="2015-01" db="EMBL/GenBank/DDBJ databases">
        <title>The Genome Sequence of Exophiala oligosperma CBS72588.</title>
        <authorList>
            <consortium name="The Broad Institute Genomics Platform"/>
            <person name="Cuomo C."/>
            <person name="de Hoog S."/>
            <person name="Gorbushina A."/>
            <person name="Stielow B."/>
            <person name="Teixiera M."/>
            <person name="Abouelleil A."/>
            <person name="Chapman S.B."/>
            <person name="Priest M."/>
            <person name="Young S.K."/>
            <person name="Wortman J."/>
            <person name="Nusbaum C."/>
            <person name="Birren B."/>
        </authorList>
    </citation>
    <scope>NUCLEOTIDE SEQUENCE [LARGE SCALE GENOMIC DNA]</scope>
    <source>
        <strain evidence="2 3">CBS 72588</strain>
    </source>
</reference>
<evidence type="ECO:0000313" key="2">
    <source>
        <dbReference type="EMBL" id="KIW46302.1"/>
    </source>
</evidence>
<proteinExistence type="predicted"/>
<feature type="region of interest" description="Disordered" evidence="1">
    <location>
        <begin position="51"/>
        <end position="70"/>
    </location>
</feature>
<protein>
    <submittedName>
        <fullName evidence="2">Uncharacterized protein</fullName>
    </submittedName>
</protein>
<dbReference type="GeneID" id="27354055"/>
<dbReference type="HOGENOM" id="CLU_1722385_0_0_1"/>
<accession>A0A0D2C8Y1</accession>